<feature type="signal peptide" evidence="1">
    <location>
        <begin position="1"/>
        <end position="24"/>
    </location>
</feature>
<protein>
    <submittedName>
        <fullName evidence="2">Uncharacterized protein</fullName>
    </submittedName>
</protein>
<proteinExistence type="predicted"/>
<accession>A0AAD8V9X5</accession>
<dbReference type="Proteomes" id="UP001230504">
    <property type="component" value="Unassembled WGS sequence"/>
</dbReference>
<evidence type="ECO:0000256" key="1">
    <source>
        <dbReference type="SAM" id="SignalP"/>
    </source>
</evidence>
<sequence>MVIGSLLYTLAVLHLPLVTNCTWGKDLEDFRVEQGLAAPLNTFSMWIMLEVQHAMTWSCINETGPLIFSPFIVHLRRAPTYIQS</sequence>
<feature type="chain" id="PRO_5042202445" evidence="1">
    <location>
        <begin position="25"/>
        <end position="84"/>
    </location>
</feature>
<dbReference type="RefSeq" id="XP_060420381.1">
    <property type="nucleotide sequence ID" value="XM_060551055.1"/>
</dbReference>
<keyword evidence="1" id="KW-0732">Signal</keyword>
<reference evidence="2" key="1">
    <citation type="submission" date="2021-06" db="EMBL/GenBank/DDBJ databases">
        <title>Comparative genomics, transcriptomics and evolutionary studies reveal genomic signatures of adaptation to plant cell wall in hemibiotrophic fungi.</title>
        <authorList>
            <consortium name="DOE Joint Genome Institute"/>
            <person name="Baroncelli R."/>
            <person name="Diaz J.F."/>
            <person name="Benocci T."/>
            <person name="Peng M."/>
            <person name="Battaglia E."/>
            <person name="Haridas S."/>
            <person name="Andreopoulos W."/>
            <person name="Labutti K."/>
            <person name="Pangilinan J."/>
            <person name="Floch G.L."/>
            <person name="Makela M.R."/>
            <person name="Henrissat B."/>
            <person name="Grigoriev I.V."/>
            <person name="Crouch J.A."/>
            <person name="De Vries R.P."/>
            <person name="Sukno S.A."/>
            <person name="Thon M.R."/>
        </authorList>
    </citation>
    <scope>NUCLEOTIDE SEQUENCE</scope>
    <source>
        <strain evidence="2">CBS 125086</strain>
    </source>
</reference>
<dbReference type="GeneID" id="85435295"/>
<dbReference type="EMBL" id="JAHLJV010000002">
    <property type="protein sequence ID" value="KAK1599792.1"/>
    <property type="molecule type" value="Genomic_DNA"/>
</dbReference>
<gene>
    <name evidence="2" type="ORF">LY79DRAFT_151756</name>
</gene>
<dbReference type="AlphaFoldDB" id="A0AAD8V9X5"/>
<keyword evidence="3" id="KW-1185">Reference proteome</keyword>
<evidence type="ECO:0000313" key="2">
    <source>
        <dbReference type="EMBL" id="KAK1599792.1"/>
    </source>
</evidence>
<comment type="caution">
    <text evidence="2">The sequence shown here is derived from an EMBL/GenBank/DDBJ whole genome shotgun (WGS) entry which is preliminary data.</text>
</comment>
<organism evidence="2 3">
    <name type="scientific">Colletotrichum navitas</name>
    <dbReference type="NCBI Taxonomy" id="681940"/>
    <lineage>
        <taxon>Eukaryota</taxon>
        <taxon>Fungi</taxon>
        <taxon>Dikarya</taxon>
        <taxon>Ascomycota</taxon>
        <taxon>Pezizomycotina</taxon>
        <taxon>Sordariomycetes</taxon>
        <taxon>Hypocreomycetidae</taxon>
        <taxon>Glomerellales</taxon>
        <taxon>Glomerellaceae</taxon>
        <taxon>Colletotrichum</taxon>
        <taxon>Colletotrichum graminicola species complex</taxon>
    </lineage>
</organism>
<evidence type="ECO:0000313" key="3">
    <source>
        <dbReference type="Proteomes" id="UP001230504"/>
    </source>
</evidence>
<name>A0AAD8V9X5_9PEZI</name>